<dbReference type="GO" id="GO:0022857">
    <property type="term" value="F:transmembrane transporter activity"/>
    <property type="evidence" value="ECO:0007669"/>
    <property type="project" value="TreeGrafter"/>
</dbReference>
<dbReference type="GO" id="GO:0005886">
    <property type="term" value="C:plasma membrane"/>
    <property type="evidence" value="ECO:0007669"/>
    <property type="project" value="UniProtKB-SubCell"/>
</dbReference>
<evidence type="ECO:0000256" key="7">
    <source>
        <dbReference type="SAM" id="Phobius"/>
    </source>
</evidence>
<proteinExistence type="inferred from homology"/>
<name>A0A7T0KF39_9CORY</name>
<evidence type="ECO:0000259" key="9">
    <source>
        <dbReference type="Pfam" id="PF12704"/>
    </source>
</evidence>
<evidence type="ECO:0000256" key="3">
    <source>
        <dbReference type="ARBA" id="ARBA00022692"/>
    </source>
</evidence>
<keyword evidence="4 7" id="KW-1133">Transmembrane helix</keyword>
<sequence length="430" mass="45265">MSVSESVLIALRSLRANKMRSALTLLGVIIGIAAVIAILTLGAALKTQFTNDLDKFGANNFTVAVEERPEPGEPDISTDANPFGGGEGAPADAYLTEDMLASIRSAMGEEISSLIVGEYATYPGTLSVDDTTDTEGSIQPTNPDYITSSQYRIEAGRSLSEEDIASARTVAVISNELATALYGADFASAIGQSLDFESSDGKLLSLNVVGVYSPPDTSALFGGAPNNYALVPYPLEADISERPLAGEAFSNISVRAAAGQDKEAVGHHLQQVVDALYANDEDYRAKVSDFSEDLASFNKMVTVMSMVIAAIGGISLLVGGIGVMNIMLITVTERTREIGVRKALGARRRDIRVQFVIEAIIVCLIGGLIGVVLGSIAGMVGANLMGAFVFPPLSAVLVSLLFSLAIGLFFGFYPANRAAKLDPIEALRHE</sequence>
<protein>
    <submittedName>
        <fullName evidence="10">ABC transporter permease</fullName>
    </submittedName>
</protein>
<dbReference type="PANTHER" id="PTHR30572:SF4">
    <property type="entry name" value="ABC TRANSPORTER PERMEASE YTRF"/>
    <property type="match status" value="1"/>
</dbReference>
<dbReference type="Pfam" id="PF12704">
    <property type="entry name" value="MacB_PCD"/>
    <property type="match status" value="1"/>
</dbReference>
<evidence type="ECO:0000313" key="11">
    <source>
        <dbReference type="Proteomes" id="UP000594681"/>
    </source>
</evidence>
<keyword evidence="2" id="KW-1003">Cell membrane</keyword>
<evidence type="ECO:0000256" key="1">
    <source>
        <dbReference type="ARBA" id="ARBA00004651"/>
    </source>
</evidence>
<keyword evidence="3 7" id="KW-0812">Transmembrane</keyword>
<dbReference type="InterPro" id="IPR003838">
    <property type="entry name" value="ABC3_permease_C"/>
</dbReference>
<evidence type="ECO:0000256" key="6">
    <source>
        <dbReference type="ARBA" id="ARBA00038076"/>
    </source>
</evidence>
<dbReference type="EMBL" id="CP064954">
    <property type="protein sequence ID" value="QPK79625.1"/>
    <property type="molecule type" value="Genomic_DNA"/>
</dbReference>
<evidence type="ECO:0000256" key="5">
    <source>
        <dbReference type="ARBA" id="ARBA00023136"/>
    </source>
</evidence>
<feature type="transmembrane region" description="Helical" evidence="7">
    <location>
        <begin position="306"/>
        <end position="332"/>
    </location>
</feature>
<reference evidence="10 11" key="1">
    <citation type="submission" date="2020-11" db="EMBL/GenBank/DDBJ databases">
        <title>Corynebacterium sp. ZJ-599.</title>
        <authorList>
            <person name="Zhou J."/>
        </authorList>
    </citation>
    <scope>NUCLEOTIDE SEQUENCE [LARGE SCALE GENOMIC DNA]</scope>
    <source>
        <strain evidence="10 11">ZJ-599</strain>
    </source>
</reference>
<feature type="transmembrane region" description="Helical" evidence="7">
    <location>
        <begin position="21"/>
        <end position="45"/>
    </location>
</feature>
<keyword evidence="11" id="KW-1185">Reference proteome</keyword>
<evidence type="ECO:0000256" key="2">
    <source>
        <dbReference type="ARBA" id="ARBA00022475"/>
    </source>
</evidence>
<dbReference type="InterPro" id="IPR025857">
    <property type="entry name" value="MacB_PCD"/>
</dbReference>
<feature type="transmembrane region" description="Helical" evidence="7">
    <location>
        <begin position="389"/>
        <end position="413"/>
    </location>
</feature>
<dbReference type="InterPro" id="IPR050250">
    <property type="entry name" value="Macrolide_Exporter_MacB"/>
</dbReference>
<keyword evidence="5 7" id="KW-0472">Membrane</keyword>
<dbReference type="RefSeq" id="WP_165008377.1">
    <property type="nucleotide sequence ID" value="NZ_CP064954.1"/>
</dbReference>
<feature type="domain" description="MacB-like periplasmic core" evidence="9">
    <location>
        <begin position="21"/>
        <end position="271"/>
    </location>
</feature>
<dbReference type="Proteomes" id="UP000594681">
    <property type="component" value="Chromosome"/>
</dbReference>
<evidence type="ECO:0000259" key="8">
    <source>
        <dbReference type="Pfam" id="PF02687"/>
    </source>
</evidence>
<gene>
    <name evidence="10" type="ORF">G7Y31_02625</name>
</gene>
<comment type="similarity">
    <text evidence="6">Belongs to the ABC-4 integral membrane protein family.</text>
</comment>
<evidence type="ECO:0000313" key="10">
    <source>
        <dbReference type="EMBL" id="QPK79625.1"/>
    </source>
</evidence>
<feature type="domain" description="ABC3 transporter permease C-terminal" evidence="8">
    <location>
        <begin position="311"/>
        <end position="423"/>
    </location>
</feature>
<dbReference type="PANTHER" id="PTHR30572">
    <property type="entry name" value="MEMBRANE COMPONENT OF TRANSPORTER-RELATED"/>
    <property type="match status" value="1"/>
</dbReference>
<organism evidence="10 11">
    <name type="scientific">Corynebacterium lizhenjunii</name>
    <dbReference type="NCBI Taxonomy" id="2709394"/>
    <lineage>
        <taxon>Bacteria</taxon>
        <taxon>Bacillati</taxon>
        <taxon>Actinomycetota</taxon>
        <taxon>Actinomycetes</taxon>
        <taxon>Mycobacteriales</taxon>
        <taxon>Corynebacteriaceae</taxon>
        <taxon>Corynebacterium</taxon>
    </lineage>
</organism>
<dbReference type="Pfam" id="PF02687">
    <property type="entry name" value="FtsX"/>
    <property type="match status" value="1"/>
</dbReference>
<evidence type="ECO:0000256" key="4">
    <source>
        <dbReference type="ARBA" id="ARBA00022989"/>
    </source>
</evidence>
<dbReference type="AlphaFoldDB" id="A0A7T0KF39"/>
<feature type="transmembrane region" description="Helical" evidence="7">
    <location>
        <begin position="353"/>
        <end position="377"/>
    </location>
</feature>
<comment type="subcellular location">
    <subcellularLocation>
        <location evidence="1">Cell membrane</location>
        <topology evidence="1">Multi-pass membrane protein</topology>
    </subcellularLocation>
</comment>
<accession>A0A7T0KF39</accession>
<dbReference type="KEGG" id="cliz:G7Y31_02625"/>